<reference evidence="4" key="2">
    <citation type="submission" date="2008-08" db="EMBL/GenBank/DDBJ databases">
        <authorList>
            <consortium name="Diatom Consortium"/>
            <person name="Grigoriev I."/>
            <person name="Grimwood J."/>
            <person name="Kuo A."/>
            <person name="Otillar R.P."/>
            <person name="Salamov A."/>
            <person name="Detter J.C."/>
            <person name="Lindquist E."/>
            <person name="Shapiro H."/>
            <person name="Lucas S."/>
            <person name="Glavina del Rio T."/>
            <person name="Pitluck S."/>
            <person name="Rokhsar D."/>
            <person name="Bowler C."/>
        </authorList>
    </citation>
    <scope>GENOME REANNOTATION</scope>
    <source>
        <strain evidence="4">CCAP 1055/1</strain>
    </source>
</reference>
<dbReference type="Gene3D" id="3.40.50.300">
    <property type="entry name" value="P-loop containing nucleotide triphosphate hydrolases"/>
    <property type="match status" value="1"/>
</dbReference>
<reference evidence="3 4" key="1">
    <citation type="journal article" date="2008" name="Nature">
        <title>The Phaeodactylum genome reveals the evolutionary history of diatom genomes.</title>
        <authorList>
            <person name="Bowler C."/>
            <person name="Allen A.E."/>
            <person name="Badger J.H."/>
            <person name="Grimwood J."/>
            <person name="Jabbari K."/>
            <person name="Kuo A."/>
            <person name="Maheswari U."/>
            <person name="Martens C."/>
            <person name="Maumus F."/>
            <person name="Otillar R.P."/>
            <person name="Rayko E."/>
            <person name="Salamov A."/>
            <person name="Vandepoele K."/>
            <person name="Beszteri B."/>
            <person name="Gruber A."/>
            <person name="Heijde M."/>
            <person name="Katinka M."/>
            <person name="Mock T."/>
            <person name="Valentin K."/>
            <person name="Verret F."/>
            <person name="Berges J.A."/>
            <person name="Brownlee C."/>
            <person name="Cadoret J.P."/>
            <person name="Chiovitti A."/>
            <person name="Choi C.J."/>
            <person name="Coesel S."/>
            <person name="De Martino A."/>
            <person name="Detter J.C."/>
            <person name="Durkin C."/>
            <person name="Falciatore A."/>
            <person name="Fournet J."/>
            <person name="Haruta M."/>
            <person name="Huysman M.J."/>
            <person name="Jenkins B.D."/>
            <person name="Jiroutova K."/>
            <person name="Jorgensen R.E."/>
            <person name="Joubert Y."/>
            <person name="Kaplan A."/>
            <person name="Kroger N."/>
            <person name="Kroth P.G."/>
            <person name="La Roche J."/>
            <person name="Lindquist E."/>
            <person name="Lommer M."/>
            <person name="Martin-Jezequel V."/>
            <person name="Lopez P.J."/>
            <person name="Lucas S."/>
            <person name="Mangogna M."/>
            <person name="McGinnis K."/>
            <person name="Medlin L.K."/>
            <person name="Montsant A."/>
            <person name="Oudot-Le Secq M.P."/>
            <person name="Napoli C."/>
            <person name="Obornik M."/>
            <person name="Parker M.S."/>
            <person name="Petit J.L."/>
            <person name="Porcel B.M."/>
            <person name="Poulsen N."/>
            <person name="Robison M."/>
            <person name="Rychlewski L."/>
            <person name="Rynearson T.A."/>
            <person name="Schmutz J."/>
            <person name="Shapiro H."/>
            <person name="Siaut M."/>
            <person name="Stanley M."/>
            <person name="Sussman M.R."/>
            <person name="Taylor A.R."/>
            <person name="Vardi A."/>
            <person name="von Dassow P."/>
            <person name="Vyverman W."/>
            <person name="Willis A."/>
            <person name="Wyrwicz L.S."/>
            <person name="Rokhsar D.S."/>
            <person name="Weissenbach J."/>
            <person name="Armbrust E.V."/>
            <person name="Green B.R."/>
            <person name="Van de Peer Y."/>
            <person name="Grigoriev I.V."/>
        </authorList>
    </citation>
    <scope>NUCLEOTIDE SEQUENCE [LARGE SCALE GENOMIC DNA]</scope>
    <source>
        <strain evidence="3 4">CCAP 1055/1</strain>
    </source>
</reference>
<dbReference type="eggNOG" id="KOG0739">
    <property type="taxonomic scope" value="Eukaryota"/>
</dbReference>
<accession>B7FQ73</accession>
<dbReference type="STRING" id="556484.B7FQ73"/>
<dbReference type="GeneID" id="7196209"/>
<dbReference type="InParanoid" id="B7FQ73"/>
<evidence type="ECO:0000313" key="4">
    <source>
        <dbReference type="Proteomes" id="UP000000759"/>
    </source>
</evidence>
<dbReference type="AlphaFoldDB" id="B7FQ73"/>
<dbReference type="GO" id="GO:0016887">
    <property type="term" value="F:ATP hydrolysis activity"/>
    <property type="evidence" value="ECO:0007669"/>
    <property type="project" value="InterPro"/>
</dbReference>
<gene>
    <name evidence="3" type="ORF">PHATRDRAFT_32097</name>
</gene>
<dbReference type="SMART" id="SM00382">
    <property type="entry name" value="AAA"/>
    <property type="match status" value="1"/>
</dbReference>
<feature type="region of interest" description="Disordered" evidence="1">
    <location>
        <begin position="163"/>
        <end position="182"/>
    </location>
</feature>
<dbReference type="Pfam" id="PF17862">
    <property type="entry name" value="AAA_lid_3"/>
    <property type="match status" value="1"/>
</dbReference>
<dbReference type="Proteomes" id="UP000000759">
    <property type="component" value="Chromosome 1"/>
</dbReference>
<name>B7FQ73_PHATC</name>
<dbReference type="EMBL" id="CM000605">
    <property type="protein sequence ID" value="EEC51807.1"/>
    <property type="molecule type" value="Genomic_DNA"/>
</dbReference>
<dbReference type="OrthoDB" id="10254455at2759"/>
<dbReference type="InterPro" id="IPR041569">
    <property type="entry name" value="AAA_lid_3"/>
</dbReference>
<keyword evidence="4" id="KW-1185">Reference proteome</keyword>
<dbReference type="SUPFAM" id="SSF52540">
    <property type="entry name" value="P-loop containing nucleoside triphosphate hydrolases"/>
    <property type="match status" value="1"/>
</dbReference>
<evidence type="ECO:0000256" key="1">
    <source>
        <dbReference type="SAM" id="MobiDB-lite"/>
    </source>
</evidence>
<dbReference type="InterPro" id="IPR027417">
    <property type="entry name" value="P-loop_NTPase"/>
</dbReference>
<dbReference type="PANTHER" id="PTHR23074">
    <property type="entry name" value="AAA DOMAIN-CONTAINING"/>
    <property type="match status" value="1"/>
</dbReference>
<dbReference type="HOGENOM" id="CLU_666420_0_0_1"/>
<dbReference type="Gene3D" id="1.10.8.60">
    <property type="match status" value="1"/>
</dbReference>
<proteinExistence type="predicted"/>
<evidence type="ECO:0000259" key="2">
    <source>
        <dbReference type="SMART" id="SM00382"/>
    </source>
</evidence>
<evidence type="ECO:0000313" key="3">
    <source>
        <dbReference type="EMBL" id="EEC51807.1"/>
    </source>
</evidence>
<dbReference type="PaxDb" id="2850-Phatr32097"/>
<dbReference type="PANTHER" id="PTHR23074:SF83">
    <property type="entry name" value="VACUOLAR PROTEIN SORTING-ASSOCIATED PROTEIN 4A"/>
    <property type="match status" value="1"/>
</dbReference>
<dbReference type="InterPro" id="IPR050304">
    <property type="entry name" value="MT-severing_AAA_ATPase"/>
</dbReference>
<dbReference type="RefSeq" id="XP_002177344.1">
    <property type="nucleotide sequence ID" value="XM_002177308.1"/>
</dbReference>
<dbReference type="Pfam" id="PF00004">
    <property type="entry name" value="AAA"/>
    <property type="match status" value="1"/>
</dbReference>
<feature type="domain" description="AAA+ ATPase" evidence="2">
    <location>
        <begin position="53"/>
        <end position="219"/>
    </location>
</feature>
<sequence length="368" mass="40283">MEEVRDNKFAPGKIKFKDIVGHGAAKVRIAEILLPAGLPLSITSSVFAGIRAMPSSILLYGPPGCGKTQLARAVAGEADAAFLPVAPSDILSKFVGDSEKAVNDIFVEAHDRSLMKESRCAVVFFDEIDALGQARSGDPSGEGGRCSRGILAELLVQLNHISDQRGASSHQDNDNNQHQNGMEPERGLVLVVAATNRPEDCDPALLRRFGIRIHVGFPSVRDCKKMLTRHLAKVQNTLSRENLSELAEWLNTNKWSGSEIESVARESAMAPIRECIRCAASLRKRCRRQQQSGGNASGQKDECKPADPHAAAKDCLLRQLQELRPVTLRDFDQAIRFILNEQSRPECVLGGYAVCQDNHYDSSSEEDE</sequence>
<dbReference type="InterPro" id="IPR003959">
    <property type="entry name" value="ATPase_AAA_core"/>
</dbReference>
<dbReference type="KEGG" id="pti:PHATRDRAFT_32097"/>
<protein>
    <recommendedName>
        <fullName evidence="2">AAA+ ATPase domain-containing protein</fullName>
    </recommendedName>
</protein>
<dbReference type="GO" id="GO:0005524">
    <property type="term" value="F:ATP binding"/>
    <property type="evidence" value="ECO:0007669"/>
    <property type="project" value="InterPro"/>
</dbReference>
<dbReference type="InterPro" id="IPR003593">
    <property type="entry name" value="AAA+_ATPase"/>
</dbReference>
<organism evidence="3 4">
    <name type="scientific">Phaeodactylum tricornutum (strain CCAP 1055/1)</name>
    <dbReference type="NCBI Taxonomy" id="556484"/>
    <lineage>
        <taxon>Eukaryota</taxon>
        <taxon>Sar</taxon>
        <taxon>Stramenopiles</taxon>
        <taxon>Ochrophyta</taxon>
        <taxon>Bacillariophyta</taxon>
        <taxon>Bacillariophyceae</taxon>
        <taxon>Bacillariophycidae</taxon>
        <taxon>Naviculales</taxon>
        <taxon>Phaeodactylaceae</taxon>
        <taxon>Phaeodactylum</taxon>
    </lineage>
</organism>